<sequence length="175" mass="19174">MLALLAGAVRVAAHVAQSPLGSVEAVDTTSECRLPPAIDPYEDGLPHISGLWGGRKALSLQVKRLQAVIRVPSVCYDNLGPIGGDERWKPFDELHRVIEGLYPAMMSFLLRMARPGLMTLTAPGAVKNIHTIDERADMHEHIKMLAFYYDLIRNFDGAELEGEAAVAVAEDNEEL</sequence>
<dbReference type="EMBL" id="ANFO01001274">
    <property type="protein sequence ID" value="KGQ03219.1"/>
    <property type="molecule type" value="Genomic_DNA"/>
</dbReference>
<evidence type="ECO:0000313" key="2">
    <source>
        <dbReference type="Proteomes" id="UP000030106"/>
    </source>
</evidence>
<dbReference type="AlphaFoldDB" id="A0A0A2VR03"/>
<evidence type="ECO:0000313" key="1">
    <source>
        <dbReference type="EMBL" id="KGQ03219.1"/>
    </source>
</evidence>
<dbReference type="OrthoDB" id="3064516at2759"/>
<gene>
    <name evidence="1" type="ORF">BBAD15_g11571</name>
</gene>
<proteinExistence type="predicted"/>
<dbReference type="Proteomes" id="UP000030106">
    <property type="component" value="Unassembled WGS sequence"/>
</dbReference>
<dbReference type="STRING" id="1245745.A0A0A2VR03"/>
<protein>
    <submittedName>
        <fullName evidence="1">Uncharacterized protein</fullName>
    </submittedName>
</protein>
<accession>A0A0A2VR03</accession>
<comment type="caution">
    <text evidence="1">The sequence shown here is derived from an EMBL/GenBank/DDBJ whole genome shotgun (WGS) entry which is preliminary data.</text>
</comment>
<name>A0A0A2VR03_BEABA</name>
<organism evidence="1 2">
    <name type="scientific">Beauveria bassiana D1-5</name>
    <dbReference type="NCBI Taxonomy" id="1245745"/>
    <lineage>
        <taxon>Eukaryota</taxon>
        <taxon>Fungi</taxon>
        <taxon>Dikarya</taxon>
        <taxon>Ascomycota</taxon>
        <taxon>Pezizomycotina</taxon>
        <taxon>Sordariomycetes</taxon>
        <taxon>Hypocreomycetidae</taxon>
        <taxon>Hypocreales</taxon>
        <taxon>Cordycipitaceae</taxon>
        <taxon>Beauveria</taxon>
    </lineage>
</organism>
<reference evidence="1 2" key="1">
    <citation type="submission" date="2012-10" db="EMBL/GenBank/DDBJ databases">
        <title>Genome sequencing and analysis of entomopathogenic fungi Beauveria bassiana D1-5.</title>
        <authorList>
            <person name="Li Q."/>
            <person name="Wang L."/>
            <person name="Zhang Z."/>
            <person name="Wang Q."/>
            <person name="Ren J."/>
            <person name="Wang M."/>
            <person name="Xu W."/>
            <person name="Wang J."/>
            <person name="Lu Y."/>
            <person name="Du Q."/>
            <person name="Sun Z."/>
        </authorList>
    </citation>
    <scope>NUCLEOTIDE SEQUENCE [LARGE SCALE GENOMIC DNA]</scope>
    <source>
        <strain evidence="1 2">D1-5</strain>
    </source>
</reference>
<dbReference type="eggNOG" id="KOG2275">
    <property type="taxonomic scope" value="Eukaryota"/>
</dbReference>
<dbReference type="HOGENOM" id="CLU_1532270_0_0_1"/>